<feature type="signal peptide" evidence="4">
    <location>
        <begin position="1"/>
        <end position="20"/>
    </location>
</feature>
<dbReference type="InterPro" id="IPR005632">
    <property type="entry name" value="Chaperone_Skp"/>
</dbReference>
<keyword evidence="2 4" id="KW-0732">Signal</keyword>
<dbReference type="PANTHER" id="PTHR35089">
    <property type="entry name" value="CHAPERONE PROTEIN SKP"/>
    <property type="match status" value="1"/>
</dbReference>
<dbReference type="SUPFAM" id="SSF111384">
    <property type="entry name" value="OmpH-like"/>
    <property type="match status" value="1"/>
</dbReference>
<dbReference type="STRING" id="763034.HMPREF9446_03338"/>
<protein>
    <submittedName>
        <fullName evidence="5">Outer membrane protein</fullName>
    </submittedName>
</protein>
<feature type="chain" id="PRO_5003305909" evidence="4">
    <location>
        <begin position="21"/>
        <end position="171"/>
    </location>
</feature>
<dbReference type="PANTHER" id="PTHR35089:SF1">
    <property type="entry name" value="CHAPERONE PROTEIN SKP"/>
    <property type="match status" value="1"/>
</dbReference>
<proteinExistence type="inferred from homology"/>
<dbReference type="RefSeq" id="WP_009126557.1">
    <property type="nucleotide sequence ID" value="NZ_GL882689.1"/>
</dbReference>
<dbReference type="eggNOG" id="COG2825">
    <property type="taxonomic scope" value="Bacteria"/>
</dbReference>
<gene>
    <name evidence="5" type="ORF">HMPREF9446_03338</name>
</gene>
<dbReference type="GO" id="GO:0051082">
    <property type="term" value="F:unfolded protein binding"/>
    <property type="evidence" value="ECO:0007669"/>
    <property type="project" value="InterPro"/>
</dbReference>
<evidence type="ECO:0000256" key="2">
    <source>
        <dbReference type="ARBA" id="ARBA00022729"/>
    </source>
</evidence>
<accession>F3PX50</accession>
<dbReference type="GO" id="GO:0050821">
    <property type="term" value="P:protein stabilization"/>
    <property type="evidence" value="ECO:0007669"/>
    <property type="project" value="TreeGrafter"/>
</dbReference>
<dbReference type="Proteomes" id="UP000003416">
    <property type="component" value="Unassembled WGS sequence"/>
</dbReference>
<dbReference type="GeneID" id="86050730"/>
<dbReference type="HOGENOM" id="CLU_053320_0_1_10"/>
<reference evidence="5 6" key="1">
    <citation type="submission" date="2011-02" db="EMBL/GenBank/DDBJ databases">
        <authorList>
            <person name="Weinstock G."/>
            <person name="Sodergren E."/>
            <person name="Clifton S."/>
            <person name="Fulton L."/>
            <person name="Fulton B."/>
            <person name="Courtney L."/>
            <person name="Fronick C."/>
            <person name="Harrison M."/>
            <person name="Strong C."/>
            <person name="Farmer C."/>
            <person name="Delahaunty K."/>
            <person name="Markovic C."/>
            <person name="Hall O."/>
            <person name="Minx P."/>
            <person name="Tomlinson C."/>
            <person name="Mitreva M."/>
            <person name="Hou S."/>
            <person name="Chen J."/>
            <person name="Wollam A."/>
            <person name="Pepin K.H."/>
            <person name="Johnson M."/>
            <person name="Bhonagiri V."/>
            <person name="Zhang X."/>
            <person name="Suruliraj S."/>
            <person name="Warren W."/>
            <person name="Chinwalla A."/>
            <person name="Mardis E.R."/>
            <person name="Wilson R.K."/>
        </authorList>
    </citation>
    <scope>NUCLEOTIDE SEQUENCE [LARGE SCALE GENOMIC DNA]</scope>
    <source>
        <strain evidence="5 6">YIT 12057</strain>
    </source>
</reference>
<dbReference type="InterPro" id="IPR024930">
    <property type="entry name" value="Skp_dom_sf"/>
</dbReference>
<dbReference type="AlphaFoldDB" id="F3PX50"/>
<comment type="caution">
    <text evidence="5">The sequence shown here is derived from an EMBL/GenBank/DDBJ whole genome shotgun (WGS) entry which is preliminary data.</text>
</comment>
<evidence type="ECO:0000256" key="3">
    <source>
        <dbReference type="SAM" id="Coils"/>
    </source>
</evidence>
<comment type="similarity">
    <text evidence="1">Belongs to the Skp family.</text>
</comment>
<name>F3PX50_9BACE</name>
<dbReference type="GO" id="GO:0005829">
    <property type="term" value="C:cytosol"/>
    <property type="evidence" value="ECO:0007669"/>
    <property type="project" value="TreeGrafter"/>
</dbReference>
<keyword evidence="6" id="KW-1185">Reference proteome</keyword>
<sequence>MRKSILLMLLLLTAGMTANAQKFALIDMEYILKNIPAYERANEQLAQSSQVWQSEVEKISEEAKTMYKEYQSKIATLSEEQRGKREEAIVAKEKSAADLRRQYFGPEGELYKKRESLMKPIQDEIYNAVKEIATQKGYAVVVDRASASSVIFATPSIDVSNEVLAKLGYSN</sequence>
<dbReference type="Pfam" id="PF03938">
    <property type="entry name" value="OmpH"/>
    <property type="match status" value="1"/>
</dbReference>
<evidence type="ECO:0000313" key="5">
    <source>
        <dbReference type="EMBL" id="EGF52129.1"/>
    </source>
</evidence>
<dbReference type="Gene3D" id="3.30.910.20">
    <property type="entry name" value="Skp domain"/>
    <property type="match status" value="1"/>
</dbReference>
<dbReference type="SMART" id="SM00935">
    <property type="entry name" value="OmpH"/>
    <property type="match status" value="1"/>
</dbReference>
<dbReference type="EMBL" id="AFBN01000096">
    <property type="protein sequence ID" value="EGF52129.1"/>
    <property type="molecule type" value="Genomic_DNA"/>
</dbReference>
<evidence type="ECO:0000256" key="1">
    <source>
        <dbReference type="ARBA" id="ARBA00009091"/>
    </source>
</evidence>
<organism evidence="5 6">
    <name type="scientific">Bacteroides fluxus YIT 12057</name>
    <dbReference type="NCBI Taxonomy" id="763034"/>
    <lineage>
        <taxon>Bacteria</taxon>
        <taxon>Pseudomonadati</taxon>
        <taxon>Bacteroidota</taxon>
        <taxon>Bacteroidia</taxon>
        <taxon>Bacteroidales</taxon>
        <taxon>Bacteroidaceae</taxon>
        <taxon>Bacteroides</taxon>
    </lineage>
</organism>
<evidence type="ECO:0000313" key="6">
    <source>
        <dbReference type="Proteomes" id="UP000003416"/>
    </source>
</evidence>
<keyword evidence="3" id="KW-0175">Coiled coil</keyword>
<evidence type="ECO:0000256" key="4">
    <source>
        <dbReference type="SAM" id="SignalP"/>
    </source>
</evidence>
<feature type="coiled-coil region" evidence="3">
    <location>
        <begin position="60"/>
        <end position="87"/>
    </location>
</feature>